<name>A0A1G1YKM0_9BACT</name>
<proteinExistence type="predicted"/>
<dbReference type="EMBL" id="MHIM01000010">
    <property type="protein sequence ID" value="OGY52895.1"/>
    <property type="molecule type" value="Genomic_DNA"/>
</dbReference>
<feature type="transmembrane region" description="Helical" evidence="1">
    <location>
        <begin position="72"/>
        <end position="91"/>
    </location>
</feature>
<sequence>MMKKIAIGKKFKITSPDILFLMYSIIGVILMLIFRSNVVAFIFPLHTGMYAIAEMISVILLKFFIPNSLEINLIASTLTILTSAFIAKIIKTKEKWNTKSPKGAFILIIALYLIFLLFAVLMMFTLWGFFI</sequence>
<keyword evidence="1" id="KW-0812">Transmembrane</keyword>
<feature type="transmembrane region" description="Helical" evidence="1">
    <location>
        <begin position="20"/>
        <end position="43"/>
    </location>
</feature>
<evidence type="ECO:0000313" key="3">
    <source>
        <dbReference type="Proteomes" id="UP000177376"/>
    </source>
</evidence>
<protein>
    <submittedName>
        <fullName evidence="2">Uncharacterized protein</fullName>
    </submittedName>
</protein>
<gene>
    <name evidence="2" type="ORF">A3A02_00335</name>
</gene>
<feature type="transmembrane region" description="Helical" evidence="1">
    <location>
        <begin position="103"/>
        <end position="130"/>
    </location>
</feature>
<comment type="caution">
    <text evidence="2">The sequence shown here is derived from an EMBL/GenBank/DDBJ whole genome shotgun (WGS) entry which is preliminary data.</text>
</comment>
<keyword evidence="1" id="KW-1133">Transmembrane helix</keyword>
<accession>A0A1G1YKM0</accession>
<reference evidence="2 3" key="1">
    <citation type="journal article" date="2016" name="Nat. Commun.">
        <title>Thousands of microbial genomes shed light on interconnected biogeochemical processes in an aquifer system.</title>
        <authorList>
            <person name="Anantharaman K."/>
            <person name="Brown C.T."/>
            <person name="Hug L.A."/>
            <person name="Sharon I."/>
            <person name="Castelle C.J."/>
            <person name="Probst A.J."/>
            <person name="Thomas B.C."/>
            <person name="Singh A."/>
            <person name="Wilkins M.J."/>
            <person name="Karaoz U."/>
            <person name="Brodie E.L."/>
            <person name="Williams K.H."/>
            <person name="Hubbard S.S."/>
            <person name="Banfield J.F."/>
        </authorList>
    </citation>
    <scope>NUCLEOTIDE SEQUENCE [LARGE SCALE GENOMIC DNA]</scope>
</reference>
<evidence type="ECO:0000256" key="1">
    <source>
        <dbReference type="SAM" id="Phobius"/>
    </source>
</evidence>
<feature type="transmembrane region" description="Helical" evidence="1">
    <location>
        <begin position="49"/>
        <end position="65"/>
    </location>
</feature>
<evidence type="ECO:0000313" key="2">
    <source>
        <dbReference type="EMBL" id="OGY52895.1"/>
    </source>
</evidence>
<dbReference type="AlphaFoldDB" id="A0A1G1YKM0"/>
<organism evidence="2 3">
    <name type="scientific">Candidatus Buchananbacteria bacterium RIFCSPLOWO2_01_FULL_39_33</name>
    <dbReference type="NCBI Taxonomy" id="1797543"/>
    <lineage>
        <taxon>Bacteria</taxon>
        <taxon>Candidatus Buchananiibacteriota</taxon>
    </lineage>
</organism>
<dbReference type="Proteomes" id="UP000177376">
    <property type="component" value="Unassembled WGS sequence"/>
</dbReference>
<keyword evidence="1" id="KW-0472">Membrane</keyword>